<evidence type="ECO:0000313" key="1">
    <source>
        <dbReference type="EMBL" id="GKX67077.1"/>
    </source>
</evidence>
<gene>
    <name evidence="1" type="ORF">rsdtw13_23350</name>
</gene>
<organism evidence="1 2">
    <name type="scientific">Inconstantimicrobium mannanitabidum</name>
    <dbReference type="NCBI Taxonomy" id="1604901"/>
    <lineage>
        <taxon>Bacteria</taxon>
        <taxon>Bacillati</taxon>
        <taxon>Bacillota</taxon>
        <taxon>Clostridia</taxon>
        <taxon>Eubacteriales</taxon>
        <taxon>Clostridiaceae</taxon>
        <taxon>Inconstantimicrobium</taxon>
    </lineage>
</organism>
<keyword evidence="2" id="KW-1185">Reference proteome</keyword>
<name>A0ACB5RD36_9CLOT</name>
<dbReference type="Proteomes" id="UP001058074">
    <property type="component" value="Unassembled WGS sequence"/>
</dbReference>
<protein>
    <submittedName>
        <fullName evidence="1">Uncharacterized protein</fullName>
    </submittedName>
</protein>
<evidence type="ECO:0000313" key="2">
    <source>
        <dbReference type="Proteomes" id="UP001058074"/>
    </source>
</evidence>
<comment type="caution">
    <text evidence="1">The sequence shown here is derived from an EMBL/GenBank/DDBJ whole genome shotgun (WGS) entry which is preliminary data.</text>
</comment>
<accession>A0ACB5RD36</accession>
<sequence length="1023" mass="111925">MKLKKVRRLVASVVVFTTLFSTTIAEAATQKITKSLNTKITTTATTQTQNVLKVKVNDNGSVTYAEPSTQMTNEKKKFSWDNATVYFALTDRFNNGDTSNDHSYGRGLDKNGNVQAGYAGGPGAFQGGDLKGLTAKLKEGYFTKLGVNAIWITAPYEQIHGFTSGNDSGGQAQSNGKGFPYYGYHGYWALDYSNVDANMGTAQDLKEFVDTAHSQGVRVVMDIVLNHVGYATMKDVSEYGCGGLAAGWENYYYGPIANLVGGAVEATTYYNTSDPKWATKWWGPDFVRSSAGYAGYPKASEGAGWTDCLAGLPDIKTESTTEVGLPPLLETKWKREGRYDKEMASLDAFFKNRNLKRTPRNYVIKWLTDYIREYGIDGFRCDTANEVDFDSWAALNREAKVAFEEYKAKNPDKVLDKDAQFWTVGESWGHGVNKSAFYTSGGFDAMLNFGFKGINLSNMQSVYRDLSKVNNDDSFNVLSYISSHDDGLYNRDNLINGGTALLLAPGAVQIFYGDETARSLGWTDRFTSDYKDQTYRTFMNWSDLNDPNSKASVTLSHWQKVGQFRNNHLAVGAGKNIDLAASPYTFGRIYNKNGVSDRVVCAVGASGVTDVNVSGVFNDGAKVRDAYTGAMATVTNGKATFTADKNGVILIEKGDNSPDVSIEPNSTKYYTDTLNLTLYASSGATGTYSIDGGAEKSFVNGDSITIGQNVSYGTGTIVTIKASNSDGTATQTCTYTKMNPNFVSYVYFRKPQNYGTPKVYIYNDDGGQVTEVAKWPGVEMTLAHDDIYTYTLPKGFRNAKVIFTDGRTQMPGQGQPGLSLPDGDTMIYDNGVWKPYVDFILPQVSISQGSCTFYDSLTLKLGCKNATTATYSINGADPVVYSDGDPLVIGKNIAINAQVTVTLRASDGRNMDTETYTYTKIATPLPKISKAYCKRPQGWGTNMRVYIYNDTVSPIKEISKWPGVAMKSEGNDLYSYELPADWGDAKVIFTDGKNQTPGAGKAGLLLPTGSAMIYDNGNWQPYK</sequence>
<reference evidence="1" key="1">
    <citation type="journal article" date="2025" name="Int. J. Syst. Evol. Microbiol.">
        <title>Inconstantimicrobium mannanitabidum sp. nov., a novel member of the family Clostridiaceae isolated from anoxic soil under the treatment of reductive soil disinfestation.</title>
        <authorList>
            <person name="Ueki A."/>
            <person name="Tonouchi A."/>
            <person name="Honma S."/>
            <person name="Kaku N."/>
            <person name="Ueki K."/>
        </authorList>
    </citation>
    <scope>NUCLEOTIDE SEQUENCE</scope>
    <source>
        <strain evidence="1">TW13</strain>
    </source>
</reference>
<dbReference type="EMBL" id="BROD01000001">
    <property type="protein sequence ID" value="GKX67077.1"/>
    <property type="molecule type" value="Genomic_DNA"/>
</dbReference>
<proteinExistence type="predicted"/>